<proteinExistence type="predicted"/>
<dbReference type="EMBL" id="UINC01021923">
    <property type="protein sequence ID" value="SVA90501.1"/>
    <property type="molecule type" value="Genomic_DNA"/>
</dbReference>
<accession>A0A381ZNG4</accession>
<sequence length="33" mass="4142">MGSLKKRRKAKINKHKRKKKSRANRHKKRTWQK</sequence>
<evidence type="ECO:0000313" key="2">
    <source>
        <dbReference type="EMBL" id="SVA90501.1"/>
    </source>
</evidence>
<organism evidence="2">
    <name type="scientific">marine metagenome</name>
    <dbReference type="NCBI Taxonomy" id="408172"/>
    <lineage>
        <taxon>unclassified sequences</taxon>
        <taxon>metagenomes</taxon>
        <taxon>ecological metagenomes</taxon>
    </lineage>
</organism>
<reference evidence="2" key="1">
    <citation type="submission" date="2018-05" db="EMBL/GenBank/DDBJ databases">
        <authorList>
            <person name="Lanie J.A."/>
            <person name="Ng W.-L."/>
            <person name="Kazmierczak K.M."/>
            <person name="Andrzejewski T.M."/>
            <person name="Davidsen T.M."/>
            <person name="Wayne K.J."/>
            <person name="Tettelin H."/>
            <person name="Glass J.I."/>
            <person name="Rusch D."/>
            <person name="Podicherti R."/>
            <person name="Tsui H.-C.T."/>
            <person name="Winkler M.E."/>
        </authorList>
    </citation>
    <scope>NUCLEOTIDE SEQUENCE</scope>
</reference>
<name>A0A381ZNG4_9ZZZZ</name>
<evidence type="ECO:0000256" key="1">
    <source>
        <dbReference type="SAM" id="MobiDB-lite"/>
    </source>
</evidence>
<evidence type="ECO:0008006" key="3">
    <source>
        <dbReference type="Google" id="ProtNLM"/>
    </source>
</evidence>
<dbReference type="AlphaFoldDB" id="A0A381ZNG4"/>
<feature type="region of interest" description="Disordered" evidence="1">
    <location>
        <begin position="1"/>
        <end position="33"/>
    </location>
</feature>
<gene>
    <name evidence="2" type="ORF">METZ01_LOCUS143355</name>
</gene>
<protein>
    <recommendedName>
        <fullName evidence="3">Mitochondrial mRNA-processing protein COX24 C-terminal domain-containing protein</fullName>
    </recommendedName>
</protein>